<proteinExistence type="predicted"/>
<dbReference type="InterPro" id="IPR004843">
    <property type="entry name" value="Calcineurin-like_PHP"/>
</dbReference>
<dbReference type="SUPFAM" id="SSF56300">
    <property type="entry name" value="Metallo-dependent phosphatases"/>
    <property type="match status" value="1"/>
</dbReference>
<keyword evidence="3" id="KW-1185">Reference proteome</keyword>
<sequence length="156" mass="17775">MGRLTLQIMSDIHLEFSRDDFDVKKVGNCIALVGDIGIYSKSNYEYFLTKLSQIYDHVFVVAGNHEYYNQEYHAANTEMSAICMPLDNVHFLQQSSFLYEDGTNHPVRILGCTLWSNVPISSKEIVSKCLNDYRTIRIQDGSIIRALTVDDTNSIP</sequence>
<evidence type="ECO:0000313" key="2">
    <source>
        <dbReference type="EMBL" id="KAL0478550.1"/>
    </source>
</evidence>
<dbReference type="GO" id="GO:0016787">
    <property type="term" value="F:hydrolase activity"/>
    <property type="evidence" value="ECO:0007669"/>
    <property type="project" value="InterPro"/>
</dbReference>
<evidence type="ECO:0000313" key="3">
    <source>
        <dbReference type="Proteomes" id="UP001431209"/>
    </source>
</evidence>
<reference evidence="2 3" key="1">
    <citation type="submission" date="2024-03" db="EMBL/GenBank/DDBJ databases">
        <title>The Acrasis kona genome and developmental transcriptomes reveal deep origins of eukaryotic multicellular pathways.</title>
        <authorList>
            <person name="Sheikh S."/>
            <person name="Fu C.-J."/>
            <person name="Brown M.W."/>
            <person name="Baldauf S.L."/>
        </authorList>
    </citation>
    <scope>NUCLEOTIDE SEQUENCE [LARGE SCALE GENOMIC DNA]</scope>
    <source>
        <strain evidence="2 3">ATCC MYA-3509</strain>
    </source>
</reference>
<comment type="caution">
    <text evidence="2">The sequence shown here is derived from an EMBL/GenBank/DDBJ whole genome shotgun (WGS) entry which is preliminary data.</text>
</comment>
<dbReference type="Gene3D" id="3.60.21.10">
    <property type="match status" value="1"/>
</dbReference>
<organism evidence="2 3">
    <name type="scientific">Acrasis kona</name>
    <dbReference type="NCBI Taxonomy" id="1008807"/>
    <lineage>
        <taxon>Eukaryota</taxon>
        <taxon>Discoba</taxon>
        <taxon>Heterolobosea</taxon>
        <taxon>Tetramitia</taxon>
        <taxon>Eutetramitia</taxon>
        <taxon>Acrasidae</taxon>
        <taxon>Acrasis</taxon>
    </lineage>
</organism>
<dbReference type="Proteomes" id="UP001431209">
    <property type="component" value="Unassembled WGS sequence"/>
</dbReference>
<feature type="domain" description="Calcineurin-like phosphoesterase" evidence="1">
    <location>
        <begin position="8"/>
        <end position="77"/>
    </location>
</feature>
<dbReference type="InterPro" id="IPR029052">
    <property type="entry name" value="Metallo-depent_PP-like"/>
</dbReference>
<protein>
    <recommendedName>
        <fullName evidence="1">Calcineurin-like phosphoesterase domain-containing protein</fullName>
    </recommendedName>
</protein>
<dbReference type="AlphaFoldDB" id="A0AAW2YMY2"/>
<dbReference type="PANTHER" id="PTHR37844:SF1">
    <property type="entry name" value="CALCINEURIN-LIKE PHOSPHOESTERASE DOMAIN-CONTAINING PROTEIN"/>
    <property type="match status" value="1"/>
</dbReference>
<accession>A0AAW2YMY2</accession>
<evidence type="ECO:0000259" key="1">
    <source>
        <dbReference type="Pfam" id="PF00149"/>
    </source>
</evidence>
<dbReference type="PANTHER" id="PTHR37844">
    <property type="entry name" value="SER/THR PROTEIN PHOSPHATASE SUPERFAMILY (AFU_ORTHOLOGUE AFUA_1G14840)"/>
    <property type="match status" value="1"/>
</dbReference>
<dbReference type="EMBL" id="JAOPGA020000427">
    <property type="protein sequence ID" value="KAL0478550.1"/>
    <property type="molecule type" value="Genomic_DNA"/>
</dbReference>
<name>A0AAW2YMY2_9EUKA</name>
<gene>
    <name evidence="2" type="ORF">AKO1_008143</name>
</gene>
<dbReference type="Pfam" id="PF00149">
    <property type="entry name" value="Metallophos"/>
    <property type="match status" value="1"/>
</dbReference>